<feature type="transmembrane region" description="Helical" evidence="1">
    <location>
        <begin position="7"/>
        <end position="37"/>
    </location>
</feature>
<comment type="caution">
    <text evidence="2">The sequence shown here is derived from an EMBL/GenBank/DDBJ whole genome shotgun (WGS) entry which is preliminary data.</text>
</comment>
<dbReference type="Proteomes" id="UP001500420">
    <property type="component" value="Unassembled WGS sequence"/>
</dbReference>
<evidence type="ECO:0000256" key="1">
    <source>
        <dbReference type="SAM" id="Phobius"/>
    </source>
</evidence>
<accession>A0AAV3TD49</accession>
<name>A0AAV3TD49_9EURY</name>
<dbReference type="EMBL" id="BAAADV010000007">
    <property type="protein sequence ID" value="GAA0678732.1"/>
    <property type="molecule type" value="Genomic_DNA"/>
</dbReference>
<keyword evidence="1" id="KW-0812">Transmembrane</keyword>
<evidence type="ECO:0000313" key="3">
    <source>
        <dbReference type="Proteomes" id="UP001500420"/>
    </source>
</evidence>
<keyword evidence="3" id="KW-1185">Reference proteome</keyword>
<dbReference type="AlphaFoldDB" id="A0AAV3TD49"/>
<feature type="transmembrane region" description="Helical" evidence="1">
    <location>
        <begin position="43"/>
        <end position="65"/>
    </location>
</feature>
<dbReference type="RefSeq" id="WP_343774761.1">
    <property type="nucleotide sequence ID" value="NZ_BAAADV010000007.1"/>
</dbReference>
<protein>
    <submittedName>
        <fullName evidence="2">Uncharacterized protein</fullName>
    </submittedName>
</protein>
<keyword evidence="1" id="KW-1133">Transmembrane helix</keyword>
<proteinExistence type="predicted"/>
<evidence type="ECO:0000313" key="2">
    <source>
        <dbReference type="EMBL" id="GAA0678732.1"/>
    </source>
</evidence>
<keyword evidence="1" id="KW-0472">Membrane</keyword>
<reference evidence="2 3" key="1">
    <citation type="journal article" date="2019" name="Int. J. Syst. Evol. Microbiol.">
        <title>The Global Catalogue of Microorganisms (GCM) 10K type strain sequencing project: providing services to taxonomists for standard genome sequencing and annotation.</title>
        <authorList>
            <consortium name="The Broad Institute Genomics Platform"/>
            <consortium name="The Broad Institute Genome Sequencing Center for Infectious Disease"/>
            <person name="Wu L."/>
            <person name="Ma J."/>
        </authorList>
    </citation>
    <scope>NUCLEOTIDE SEQUENCE [LARGE SCALE GENOMIC DNA]</scope>
    <source>
        <strain evidence="2 3">JCM 16328</strain>
    </source>
</reference>
<organism evidence="2 3">
    <name type="scientific">Natronoarchaeum mannanilyticum</name>
    <dbReference type="NCBI Taxonomy" id="926360"/>
    <lineage>
        <taxon>Archaea</taxon>
        <taxon>Methanobacteriati</taxon>
        <taxon>Methanobacteriota</taxon>
        <taxon>Stenosarchaea group</taxon>
        <taxon>Halobacteria</taxon>
        <taxon>Halobacteriales</taxon>
        <taxon>Natronoarchaeaceae</taxon>
    </lineage>
</organism>
<gene>
    <name evidence="2" type="ORF">GCM10009020_28870</name>
</gene>
<sequence>MRDFIDIIGIGAVVFLAVAALALVAVALGGIFGYAVVTFYNGVFGMSVDPMLGALIGSIVSGAGVQLGDE</sequence>